<sequence>MIDADFEARFRMAREKGELKPDADPAALAVLASATMHSIAIRAGAGARRAELREMARKAVSVICGCAVAAG</sequence>
<dbReference type="EMBL" id="LT629750">
    <property type="protein sequence ID" value="SDS57919.1"/>
    <property type="molecule type" value="Genomic_DNA"/>
</dbReference>
<reference evidence="2" key="1">
    <citation type="submission" date="2016-10" db="EMBL/GenBank/DDBJ databases">
        <authorList>
            <person name="Varghese N."/>
            <person name="Submissions S."/>
        </authorList>
    </citation>
    <scope>NUCLEOTIDE SEQUENCE [LARGE SCALE GENOMIC DNA]</scope>
    <source>
        <strain evidence="2">GAS369</strain>
    </source>
</reference>
<dbReference type="RefSeq" id="WP_244549055.1">
    <property type="nucleotide sequence ID" value="NZ_LT629750.1"/>
</dbReference>
<evidence type="ECO:0000313" key="2">
    <source>
        <dbReference type="Proteomes" id="UP000243904"/>
    </source>
</evidence>
<dbReference type="InterPro" id="IPR036271">
    <property type="entry name" value="Tet_transcr_reg_TetR-rel_C_sf"/>
</dbReference>
<dbReference type="SUPFAM" id="SSF48498">
    <property type="entry name" value="Tetracyclin repressor-like, C-terminal domain"/>
    <property type="match status" value="1"/>
</dbReference>
<dbReference type="Proteomes" id="UP000243904">
    <property type="component" value="Chromosome I"/>
</dbReference>
<name>A0A1H1TEG8_9BRAD</name>
<protein>
    <submittedName>
        <fullName evidence="1">Uncharacterized protein</fullName>
    </submittedName>
</protein>
<proteinExistence type="predicted"/>
<accession>A0A1H1TEG8</accession>
<keyword evidence="2" id="KW-1185">Reference proteome</keyword>
<dbReference type="AlphaFoldDB" id="A0A1H1TEG8"/>
<organism evidence="1 2">
    <name type="scientific">Bradyrhizobium canariense</name>
    <dbReference type="NCBI Taxonomy" id="255045"/>
    <lineage>
        <taxon>Bacteria</taxon>
        <taxon>Pseudomonadati</taxon>
        <taxon>Pseudomonadota</taxon>
        <taxon>Alphaproteobacteria</taxon>
        <taxon>Hyphomicrobiales</taxon>
        <taxon>Nitrobacteraceae</taxon>
        <taxon>Bradyrhizobium</taxon>
    </lineage>
</organism>
<gene>
    <name evidence="1" type="ORF">SAMN05444158_2490</name>
</gene>
<evidence type="ECO:0000313" key="1">
    <source>
        <dbReference type="EMBL" id="SDS57919.1"/>
    </source>
</evidence>
<dbReference type="Gene3D" id="1.10.357.10">
    <property type="entry name" value="Tetracycline Repressor, domain 2"/>
    <property type="match status" value="1"/>
</dbReference>